<evidence type="ECO:0000313" key="2">
    <source>
        <dbReference type="EMBL" id="GGG00387.1"/>
    </source>
</evidence>
<accession>A0ABQ1VUT0</accession>
<dbReference type="EMBL" id="BMIW01000014">
    <property type="protein sequence ID" value="GGG00387.1"/>
    <property type="molecule type" value="Genomic_DNA"/>
</dbReference>
<evidence type="ECO:0000259" key="1">
    <source>
        <dbReference type="Pfam" id="PF13480"/>
    </source>
</evidence>
<dbReference type="Gene3D" id="3.40.630.30">
    <property type="match status" value="1"/>
</dbReference>
<dbReference type="Pfam" id="PF13480">
    <property type="entry name" value="Acetyltransf_6"/>
    <property type="match status" value="1"/>
</dbReference>
<gene>
    <name evidence="2" type="ORF">GCM10010913_22720</name>
</gene>
<dbReference type="InterPro" id="IPR016181">
    <property type="entry name" value="Acyl_CoA_acyltransferase"/>
</dbReference>
<organism evidence="2 3">
    <name type="scientific">Paenibacillus aceti</name>
    <dbReference type="NCBI Taxonomy" id="1820010"/>
    <lineage>
        <taxon>Bacteria</taxon>
        <taxon>Bacillati</taxon>
        <taxon>Bacillota</taxon>
        <taxon>Bacilli</taxon>
        <taxon>Bacillales</taxon>
        <taxon>Paenibacillaceae</taxon>
        <taxon>Paenibacillus</taxon>
    </lineage>
</organism>
<proteinExistence type="predicted"/>
<comment type="caution">
    <text evidence="2">The sequence shown here is derived from an EMBL/GenBank/DDBJ whole genome shotgun (WGS) entry which is preliminary data.</text>
</comment>
<dbReference type="InterPro" id="IPR038740">
    <property type="entry name" value="BioF2-like_GNAT_dom"/>
</dbReference>
<feature type="domain" description="BioF2-like acetyltransferase" evidence="1">
    <location>
        <begin position="54"/>
        <end position="179"/>
    </location>
</feature>
<dbReference type="SUPFAM" id="SSF55729">
    <property type="entry name" value="Acyl-CoA N-acyltransferases (Nat)"/>
    <property type="match status" value="1"/>
</dbReference>
<sequence length="228" mass="25581">MIDHLTKLRGHVSITLPPDITDIRPFTWRGFLAEIRYTYILSLPYSINLADKAIRNKIKKAHANGYHSQPTDNMEHVYQCLIETEKRKGFNHQISVADLELAREILGEDRFRCYICYSESGEPVSANVTLLLDADRAIGWVAGTKTAHLSNGVVQQLQLLELEDLASQGIKSFDFCGANIASISESKAGWGGALKPYYVVRKPVFKDILRSGRDWLKFGQRPSGSSDP</sequence>
<keyword evidence="3" id="KW-1185">Reference proteome</keyword>
<reference evidence="3" key="1">
    <citation type="journal article" date="2019" name="Int. J. Syst. Evol. Microbiol.">
        <title>The Global Catalogue of Microorganisms (GCM) 10K type strain sequencing project: providing services to taxonomists for standard genome sequencing and annotation.</title>
        <authorList>
            <consortium name="The Broad Institute Genomics Platform"/>
            <consortium name="The Broad Institute Genome Sequencing Center for Infectious Disease"/>
            <person name="Wu L."/>
            <person name="Ma J."/>
        </authorList>
    </citation>
    <scope>NUCLEOTIDE SEQUENCE [LARGE SCALE GENOMIC DNA]</scope>
    <source>
        <strain evidence="3">CGMCC 1.15420</strain>
    </source>
</reference>
<dbReference type="Proteomes" id="UP000608420">
    <property type="component" value="Unassembled WGS sequence"/>
</dbReference>
<name>A0ABQ1VUT0_9BACL</name>
<protein>
    <recommendedName>
        <fullName evidence="1">BioF2-like acetyltransferase domain-containing protein</fullName>
    </recommendedName>
</protein>
<evidence type="ECO:0000313" key="3">
    <source>
        <dbReference type="Proteomes" id="UP000608420"/>
    </source>
</evidence>